<dbReference type="PROSITE" id="PS00743">
    <property type="entry name" value="BETA_LACTAMASE_B_1"/>
    <property type="match status" value="1"/>
</dbReference>
<dbReference type="InterPro" id="IPR050855">
    <property type="entry name" value="NDM-1-like"/>
</dbReference>
<keyword evidence="6" id="KW-0479">Metal-binding</keyword>
<evidence type="ECO:0000256" key="12">
    <source>
        <dbReference type="SAM" id="SignalP"/>
    </source>
</evidence>
<keyword evidence="8" id="KW-0574">Periplasm</keyword>
<feature type="chain" id="PRO_5032975577" description="beta-lactamase" evidence="12">
    <location>
        <begin position="19"/>
        <end position="262"/>
    </location>
</feature>
<evidence type="ECO:0000256" key="1">
    <source>
        <dbReference type="ARBA" id="ARBA00001526"/>
    </source>
</evidence>
<evidence type="ECO:0000259" key="13">
    <source>
        <dbReference type="SMART" id="SM00849"/>
    </source>
</evidence>
<evidence type="ECO:0000256" key="3">
    <source>
        <dbReference type="ARBA" id="ARBA00004418"/>
    </source>
</evidence>
<keyword evidence="9 14" id="KW-0378">Hydrolase</keyword>
<evidence type="ECO:0000256" key="11">
    <source>
        <dbReference type="ARBA" id="ARBA00023251"/>
    </source>
</evidence>
<dbReference type="RefSeq" id="WP_171625236.1">
    <property type="nucleotide sequence ID" value="NZ_JABBPG010000002.1"/>
</dbReference>
<dbReference type="PANTHER" id="PTHR42951">
    <property type="entry name" value="METALLO-BETA-LACTAMASE DOMAIN-CONTAINING"/>
    <property type="match status" value="1"/>
</dbReference>
<dbReference type="AlphaFoldDB" id="A0A849VC69"/>
<evidence type="ECO:0000256" key="2">
    <source>
        <dbReference type="ARBA" id="ARBA00001947"/>
    </source>
</evidence>
<accession>A0A849VC69</accession>
<evidence type="ECO:0000313" key="15">
    <source>
        <dbReference type="Proteomes" id="UP000586305"/>
    </source>
</evidence>
<dbReference type="EC" id="3.5.2.6" evidence="5"/>
<dbReference type="GO" id="GO:0017001">
    <property type="term" value="P:antibiotic catabolic process"/>
    <property type="evidence" value="ECO:0007669"/>
    <property type="project" value="InterPro"/>
</dbReference>
<dbReference type="GO" id="GO:0008800">
    <property type="term" value="F:beta-lactamase activity"/>
    <property type="evidence" value="ECO:0007669"/>
    <property type="project" value="UniProtKB-EC"/>
</dbReference>
<evidence type="ECO:0000313" key="14">
    <source>
        <dbReference type="EMBL" id="NOU50163.1"/>
    </source>
</evidence>
<dbReference type="GO" id="GO:0046677">
    <property type="term" value="P:response to antibiotic"/>
    <property type="evidence" value="ECO:0007669"/>
    <property type="project" value="UniProtKB-KW"/>
</dbReference>
<dbReference type="SUPFAM" id="SSF56281">
    <property type="entry name" value="Metallo-hydrolase/oxidoreductase"/>
    <property type="match status" value="1"/>
</dbReference>
<dbReference type="Pfam" id="PF00753">
    <property type="entry name" value="Lactamase_B"/>
    <property type="match status" value="1"/>
</dbReference>
<dbReference type="SMART" id="SM00849">
    <property type="entry name" value="Lactamase_B"/>
    <property type="match status" value="1"/>
</dbReference>
<comment type="cofactor">
    <cofactor evidence="2">
        <name>Zn(2+)</name>
        <dbReference type="ChEBI" id="CHEBI:29105"/>
    </cofactor>
</comment>
<feature type="signal peptide" evidence="12">
    <location>
        <begin position="1"/>
        <end position="18"/>
    </location>
</feature>
<sequence length="262" mass="29288">MKLTLSALIIFTINAAYANVQNAIFAQPITEQVTLLRSIDSSTNIGLIKTSQGVVLIDPMPGDEQLSRLRDTIQSLTYQKIPIRYVLNTHAHSDHTGGNAFFVRHGAVVNKPNNDIVLYKVRSHSSDDFVYYVSQSNVLFVGDVFDTSWHPTFYVGGVKGFTKAIDTILHIGNEQTIIVPGHGRIADKAQLREFQKNTLAWIGRVEALHAAGASTSKIATDPQILSLIEKFNNDKQKHFLPEKAFHRFIKRTVSVINNDKKY</sequence>
<gene>
    <name evidence="14" type="ORF">HG263_06360</name>
</gene>
<dbReference type="Proteomes" id="UP000586305">
    <property type="component" value="Unassembled WGS sequence"/>
</dbReference>
<dbReference type="GO" id="GO:0042597">
    <property type="term" value="C:periplasmic space"/>
    <property type="evidence" value="ECO:0007669"/>
    <property type="project" value="UniProtKB-SubCell"/>
</dbReference>
<feature type="domain" description="Metallo-beta-lactamase" evidence="13">
    <location>
        <begin position="42"/>
        <end position="182"/>
    </location>
</feature>
<name>A0A849VC69_9GAMM</name>
<keyword evidence="7 12" id="KW-0732">Signal</keyword>
<reference evidence="14 15" key="1">
    <citation type="submission" date="2020-04" db="EMBL/GenBank/DDBJ databases">
        <title>Pseudoalteromonas caenipelagi sp. nov., isolated from a tidal flat.</title>
        <authorList>
            <person name="Park S."/>
            <person name="Yoon J.-H."/>
        </authorList>
    </citation>
    <scope>NUCLEOTIDE SEQUENCE [LARGE SCALE GENOMIC DNA]</scope>
    <source>
        <strain evidence="14 15">JBTF-M23</strain>
    </source>
</reference>
<comment type="catalytic activity">
    <reaction evidence="1">
        <text>a beta-lactam + H2O = a substituted beta-amino acid</text>
        <dbReference type="Rhea" id="RHEA:20401"/>
        <dbReference type="ChEBI" id="CHEBI:15377"/>
        <dbReference type="ChEBI" id="CHEBI:35627"/>
        <dbReference type="ChEBI" id="CHEBI:140347"/>
        <dbReference type="EC" id="3.5.2.6"/>
    </reaction>
</comment>
<evidence type="ECO:0000256" key="6">
    <source>
        <dbReference type="ARBA" id="ARBA00022723"/>
    </source>
</evidence>
<dbReference type="InterPro" id="IPR001018">
    <property type="entry name" value="Beta-lactamase_class-B_CS"/>
</dbReference>
<protein>
    <recommendedName>
        <fullName evidence="5">beta-lactamase</fullName>
        <ecNumber evidence="5">3.5.2.6</ecNumber>
    </recommendedName>
</protein>
<evidence type="ECO:0000256" key="7">
    <source>
        <dbReference type="ARBA" id="ARBA00022729"/>
    </source>
</evidence>
<comment type="caution">
    <text evidence="14">The sequence shown here is derived from an EMBL/GenBank/DDBJ whole genome shotgun (WGS) entry which is preliminary data.</text>
</comment>
<dbReference type="Gene3D" id="3.60.15.10">
    <property type="entry name" value="Ribonuclease Z/Hydroxyacylglutathione hydrolase-like"/>
    <property type="match status" value="2"/>
</dbReference>
<proteinExistence type="inferred from homology"/>
<evidence type="ECO:0000256" key="8">
    <source>
        <dbReference type="ARBA" id="ARBA00022764"/>
    </source>
</evidence>
<evidence type="ECO:0000256" key="10">
    <source>
        <dbReference type="ARBA" id="ARBA00022833"/>
    </source>
</evidence>
<dbReference type="InterPro" id="IPR001279">
    <property type="entry name" value="Metallo-B-lactamas"/>
</dbReference>
<dbReference type="GO" id="GO:0008270">
    <property type="term" value="F:zinc ion binding"/>
    <property type="evidence" value="ECO:0007669"/>
    <property type="project" value="InterPro"/>
</dbReference>
<evidence type="ECO:0000256" key="5">
    <source>
        <dbReference type="ARBA" id="ARBA00012865"/>
    </source>
</evidence>
<dbReference type="EMBL" id="JABBPG010000002">
    <property type="protein sequence ID" value="NOU50163.1"/>
    <property type="molecule type" value="Genomic_DNA"/>
</dbReference>
<evidence type="ECO:0000256" key="9">
    <source>
        <dbReference type="ARBA" id="ARBA00022801"/>
    </source>
</evidence>
<dbReference type="InterPro" id="IPR036866">
    <property type="entry name" value="RibonucZ/Hydroxyglut_hydro"/>
</dbReference>
<organism evidence="14 15">
    <name type="scientific">Pseudoalteromonas caenipelagi</name>
    <dbReference type="NCBI Taxonomy" id="2726988"/>
    <lineage>
        <taxon>Bacteria</taxon>
        <taxon>Pseudomonadati</taxon>
        <taxon>Pseudomonadota</taxon>
        <taxon>Gammaproteobacteria</taxon>
        <taxon>Alteromonadales</taxon>
        <taxon>Pseudoalteromonadaceae</taxon>
        <taxon>Pseudoalteromonas</taxon>
    </lineage>
</organism>
<comment type="similarity">
    <text evidence="4">Belongs to the metallo-beta-lactamase superfamily. Class-B beta-lactamase family.</text>
</comment>
<keyword evidence="11" id="KW-0046">Antibiotic resistance</keyword>
<evidence type="ECO:0000256" key="4">
    <source>
        <dbReference type="ARBA" id="ARBA00005250"/>
    </source>
</evidence>
<keyword evidence="15" id="KW-1185">Reference proteome</keyword>
<comment type="subcellular location">
    <subcellularLocation>
        <location evidence="3">Periplasm</location>
    </subcellularLocation>
</comment>
<keyword evidence="10" id="KW-0862">Zinc</keyword>